<dbReference type="InterPro" id="IPR043502">
    <property type="entry name" value="DNA/RNA_pol_sf"/>
</dbReference>
<reference evidence="3" key="1">
    <citation type="submission" date="2018-10" db="EMBL/GenBank/DDBJ databases">
        <title>Effector identification in a new, highly contiguous assembly of the strawberry crown rot pathogen Phytophthora cactorum.</title>
        <authorList>
            <person name="Armitage A.D."/>
            <person name="Nellist C.F."/>
            <person name="Bates H."/>
            <person name="Vickerstaff R.J."/>
            <person name="Harrison R.J."/>
        </authorList>
    </citation>
    <scope>NUCLEOTIDE SEQUENCE</scope>
    <source>
        <strain evidence="2">15-7</strain>
        <strain evidence="3">4032</strain>
        <strain evidence="4">P421</strain>
    </source>
</reference>
<name>A0A8T1B3M4_9STRA</name>
<feature type="domain" description="Reverse transcriptase" evidence="1">
    <location>
        <begin position="152"/>
        <end position="333"/>
    </location>
</feature>
<comment type="caution">
    <text evidence="3">The sequence shown here is derived from an EMBL/GenBank/DDBJ whole genome shotgun (WGS) entry which is preliminary data.</text>
</comment>
<evidence type="ECO:0000313" key="5">
    <source>
        <dbReference type="Proteomes" id="UP000774804"/>
    </source>
</evidence>
<evidence type="ECO:0000259" key="1">
    <source>
        <dbReference type="PROSITE" id="PS50878"/>
    </source>
</evidence>
<dbReference type="AlphaFoldDB" id="A0A8T1B3M4"/>
<dbReference type="Gene3D" id="3.10.10.10">
    <property type="entry name" value="HIV Type 1 Reverse Transcriptase, subunit A, domain 1"/>
    <property type="match status" value="1"/>
</dbReference>
<gene>
    <name evidence="2" type="ORF">PC113_g19292</name>
    <name evidence="3" type="ORF">PC115_g18799</name>
    <name evidence="4" type="ORF">PC129_g18036</name>
</gene>
<dbReference type="PANTHER" id="PTHR33064">
    <property type="entry name" value="POL PROTEIN"/>
    <property type="match status" value="1"/>
</dbReference>
<evidence type="ECO:0000313" key="2">
    <source>
        <dbReference type="EMBL" id="KAG2840291.1"/>
    </source>
</evidence>
<evidence type="ECO:0000313" key="3">
    <source>
        <dbReference type="EMBL" id="KAG2892478.1"/>
    </source>
</evidence>
<sequence length="412" mass="44907">MEVVMADGRRLVCDQEVLLDLELMTIAGPVSIRSVPCLILSGGGDEVLLGRDVHKGLGIDVEEQLAQLAGPLSLDRDMDEFPAGDGIPDPQDAQEPITTLSQLLDLGPDPPAKVGPLRVTLKPDAVPYRSPPRKYAPLQAQFIREYVKSLVDNGLVEQNNASRWACAVVPVRKPGTSDKFRLTIDYRPINSMTVPIAGTMPTAATTNESFHDKKVFASFDFTQGFWQLPLDKESREVFSFITPDGVYTPARVPQGAMDPALHFQSQVQTKLAPLIPHSALVWVDDGILFAATVPELLETLKVFFKIVKEANFKLNTAKSSLFELEIKCCGRLISSEGVRHDPARVSALASLPLPATVDDLQYFVCATNYKAIACGTSGPPTRSVSCEKDGESGWSVARELAAEWRRVYGGTS</sequence>
<dbReference type="EMBL" id="RCMI01001001">
    <property type="protein sequence ID" value="KAG2892478.1"/>
    <property type="molecule type" value="Genomic_DNA"/>
</dbReference>
<proteinExistence type="predicted"/>
<dbReference type="PANTHER" id="PTHR33064:SF37">
    <property type="entry name" value="RIBONUCLEASE H"/>
    <property type="match status" value="1"/>
</dbReference>
<dbReference type="Proteomes" id="UP000774804">
    <property type="component" value="Unassembled WGS sequence"/>
</dbReference>
<accession>A0A8T1B3M4</accession>
<dbReference type="InterPro" id="IPR000477">
    <property type="entry name" value="RT_dom"/>
</dbReference>
<organism evidence="3 5">
    <name type="scientific">Phytophthora cactorum</name>
    <dbReference type="NCBI Taxonomy" id="29920"/>
    <lineage>
        <taxon>Eukaryota</taxon>
        <taxon>Sar</taxon>
        <taxon>Stramenopiles</taxon>
        <taxon>Oomycota</taxon>
        <taxon>Peronosporomycetes</taxon>
        <taxon>Peronosporales</taxon>
        <taxon>Peronosporaceae</taxon>
        <taxon>Phytophthora</taxon>
    </lineage>
</organism>
<dbReference type="Pfam" id="PF00078">
    <property type="entry name" value="RVT_1"/>
    <property type="match status" value="1"/>
</dbReference>
<dbReference type="Proteomes" id="UP000735874">
    <property type="component" value="Unassembled WGS sequence"/>
</dbReference>
<dbReference type="SUPFAM" id="SSF56672">
    <property type="entry name" value="DNA/RNA polymerases"/>
    <property type="match status" value="1"/>
</dbReference>
<dbReference type="VEuPathDB" id="FungiDB:PC110_g22731"/>
<dbReference type="EMBL" id="RCMG01000975">
    <property type="protein sequence ID" value="KAG2840291.1"/>
    <property type="molecule type" value="Genomic_DNA"/>
</dbReference>
<dbReference type="Gene3D" id="3.30.70.270">
    <property type="match status" value="1"/>
</dbReference>
<dbReference type="InterPro" id="IPR051320">
    <property type="entry name" value="Viral_Replic_Matur_Polypro"/>
</dbReference>
<dbReference type="PROSITE" id="PS50878">
    <property type="entry name" value="RT_POL"/>
    <property type="match status" value="1"/>
</dbReference>
<dbReference type="EMBL" id="RCMV01001015">
    <property type="protein sequence ID" value="KAG3210970.1"/>
    <property type="molecule type" value="Genomic_DNA"/>
</dbReference>
<protein>
    <recommendedName>
        <fullName evidence="1">Reverse transcriptase domain-containing protein</fullName>
    </recommendedName>
</protein>
<dbReference type="InterPro" id="IPR043128">
    <property type="entry name" value="Rev_trsase/Diguanyl_cyclase"/>
</dbReference>
<dbReference type="CDD" id="cd01647">
    <property type="entry name" value="RT_LTR"/>
    <property type="match status" value="1"/>
</dbReference>
<evidence type="ECO:0000313" key="4">
    <source>
        <dbReference type="EMBL" id="KAG3210970.1"/>
    </source>
</evidence>
<dbReference type="Proteomes" id="UP000760860">
    <property type="component" value="Unassembled WGS sequence"/>
</dbReference>